<evidence type="ECO:0000313" key="8">
    <source>
        <dbReference type="Proteomes" id="UP001338125"/>
    </source>
</evidence>
<reference evidence="7 8" key="1">
    <citation type="submission" date="2024-01" db="EMBL/GenBank/DDBJ databases">
        <title>Complete genome of Cladobotryum mycophilum ATHUM6906.</title>
        <authorList>
            <person name="Christinaki A.C."/>
            <person name="Myridakis A.I."/>
            <person name="Kouvelis V.N."/>
        </authorList>
    </citation>
    <scope>NUCLEOTIDE SEQUENCE [LARGE SCALE GENOMIC DNA]</scope>
    <source>
        <strain evidence="7 8">ATHUM6906</strain>
    </source>
</reference>
<comment type="similarity">
    <text evidence="1">Belongs to the ketopantoate reductase family.</text>
</comment>
<dbReference type="InterPro" id="IPR008927">
    <property type="entry name" value="6-PGluconate_DH-like_C_sf"/>
</dbReference>
<keyword evidence="8" id="KW-1185">Reference proteome</keyword>
<evidence type="ECO:0000256" key="1">
    <source>
        <dbReference type="ARBA" id="ARBA00007870"/>
    </source>
</evidence>
<evidence type="ECO:0000259" key="6">
    <source>
        <dbReference type="Pfam" id="PF08546"/>
    </source>
</evidence>
<accession>A0ABR0T375</accession>
<proteinExistence type="inferred from homology"/>
<dbReference type="InterPro" id="IPR013332">
    <property type="entry name" value="KPR_N"/>
</dbReference>
<evidence type="ECO:0000256" key="2">
    <source>
        <dbReference type="ARBA" id="ARBA00022857"/>
    </source>
</evidence>
<evidence type="ECO:0000313" key="7">
    <source>
        <dbReference type="EMBL" id="KAK5998893.1"/>
    </source>
</evidence>
<dbReference type="Pfam" id="PF02558">
    <property type="entry name" value="ApbA"/>
    <property type="match status" value="1"/>
</dbReference>
<dbReference type="InterPro" id="IPR050838">
    <property type="entry name" value="Ketopantoate_reductase"/>
</dbReference>
<name>A0ABR0T375_9HYPO</name>
<dbReference type="Proteomes" id="UP001338125">
    <property type="component" value="Unassembled WGS sequence"/>
</dbReference>
<evidence type="ECO:0008006" key="9">
    <source>
        <dbReference type="Google" id="ProtNLM"/>
    </source>
</evidence>
<feature type="domain" description="Ketopantoate reductase N-terminal" evidence="5">
    <location>
        <begin position="265"/>
        <end position="324"/>
    </location>
</feature>
<evidence type="ECO:0000259" key="5">
    <source>
        <dbReference type="Pfam" id="PF02558"/>
    </source>
</evidence>
<dbReference type="Gene3D" id="1.10.1040.10">
    <property type="entry name" value="N-(1-d-carboxylethyl)-l-norvaline Dehydrogenase, domain 2"/>
    <property type="match status" value="1"/>
</dbReference>
<evidence type="ECO:0000256" key="4">
    <source>
        <dbReference type="SAM" id="MobiDB-lite"/>
    </source>
</evidence>
<gene>
    <name evidence="7" type="ORF">PT974_01277</name>
</gene>
<dbReference type="InterPro" id="IPR013328">
    <property type="entry name" value="6PGD_dom2"/>
</dbReference>
<dbReference type="PANTHER" id="PTHR43765">
    <property type="entry name" value="2-DEHYDROPANTOATE 2-REDUCTASE-RELATED"/>
    <property type="match status" value="1"/>
</dbReference>
<protein>
    <recommendedName>
        <fullName evidence="9">2-dehydropantoate 2-reductase</fullName>
    </recommendedName>
</protein>
<dbReference type="Pfam" id="PF08546">
    <property type="entry name" value="ApbA_C"/>
    <property type="match status" value="1"/>
</dbReference>
<comment type="caution">
    <text evidence="7">The sequence shown here is derived from an EMBL/GenBank/DDBJ whole genome shotgun (WGS) entry which is preliminary data.</text>
</comment>
<keyword evidence="2" id="KW-0521">NADP</keyword>
<feature type="region of interest" description="Disordered" evidence="4">
    <location>
        <begin position="133"/>
        <end position="169"/>
    </location>
</feature>
<organism evidence="7 8">
    <name type="scientific">Cladobotryum mycophilum</name>
    <dbReference type="NCBI Taxonomy" id="491253"/>
    <lineage>
        <taxon>Eukaryota</taxon>
        <taxon>Fungi</taxon>
        <taxon>Dikarya</taxon>
        <taxon>Ascomycota</taxon>
        <taxon>Pezizomycotina</taxon>
        <taxon>Sordariomycetes</taxon>
        <taxon>Hypocreomycetidae</taxon>
        <taxon>Hypocreales</taxon>
        <taxon>Hypocreaceae</taxon>
        <taxon>Cladobotryum</taxon>
    </lineage>
</organism>
<dbReference type="PANTHER" id="PTHR43765:SF2">
    <property type="entry name" value="2-DEHYDROPANTOATE 2-REDUCTASE"/>
    <property type="match status" value="1"/>
</dbReference>
<dbReference type="InterPro" id="IPR013752">
    <property type="entry name" value="KPA_reductase"/>
</dbReference>
<evidence type="ECO:0000256" key="3">
    <source>
        <dbReference type="ARBA" id="ARBA00023002"/>
    </source>
</evidence>
<dbReference type="EMBL" id="JAVFKD010000001">
    <property type="protein sequence ID" value="KAK5998893.1"/>
    <property type="molecule type" value="Genomic_DNA"/>
</dbReference>
<sequence length="566" mass="64144">MMQKLDVFPASQSYRGGANWLFPDSFLRQTSNHQIPTAKPDHPCDFEIHQKKKPPFLLPRPNAHTRWVTCQEIKFSPGDLYQYPLAPKCPAARPFKVAGPTRLRFSARLCQRRPQWARDSVCVGRVAGRAYGTVASTPDRQHDSSPHETLSSEANDTPPPPPPTRRPWSAALQSEPIAAKSRPSPQFYVPSVLLPPEAAKSPAVHKIHILGDDERSRFIAHALSGVYDSVERLGWRSTTTSKYRNIQKVQPSNEHGAPIIEVFAVTPRILAQDDDSHIDQLIVTGHGYEAAEALESVKHRVDGNTAICLMNDGLGVLEDVREKIFSGTDASSPTFFLGHMSHRLALNRAYDSVKELRHGVTKLTMMDMSRFRDKDKVESRMSFVRTLQEVKDLNSSLTPFDQWLRFKLPSVIFDSVVEPVCVLLEMPYEGVLQNPAAQRMLFRLLDEIILVVDNMPELEGSSAIRDYIRGNGVRKHMYNQILSKRSHPSELARRIQYGLPTDVEYLNGFFLRQARLLGLHLPANHMMKDMIKAKHSLAVEKLNSFVPMEETSIPSESQFRYRTMRR</sequence>
<dbReference type="SUPFAM" id="SSF48179">
    <property type="entry name" value="6-phosphogluconate dehydrogenase C-terminal domain-like"/>
    <property type="match status" value="1"/>
</dbReference>
<keyword evidence="3" id="KW-0560">Oxidoreductase</keyword>
<feature type="domain" description="Ketopantoate reductase C-terminal" evidence="6">
    <location>
        <begin position="411"/>
        <end position="534"/>
    </location>
</feature>